<dbReference type="EMBL" id="LT635768">
    <property type="protein sequence ID" value="SGZ57283.1"/>
    <property type="molecule type" value="Genomic_DNA"/>
</dbReference>
<reference evidence="1 2" key="1">
    <citation type="submission" date="2016-10" db="EMBL/GenBank/DDBJ databases">
        <authorList>
            <person name="de Groot N.N."/>
        </authorList>
    </citation>
    <scope>NUCLEOTIDE SEQUENCE [LARGE SCALE GENOMIC DNA]</scope>
    <source>
        <strain evidence="1 2">PYCC 4715</strain>
    </source>
</reference>
<dbReference type="Proteomes" id="UP000182259">
    <property type="component" value="Chromosome V"/>
</dbReference>
<dbReference type="AlphaFoldDB" id="A0A1L0C1A8"/>
<sequence>MSAQDDLRSLFSDFSDNDLVIDQIDAELNEALREQLANESASAAVVKSPLPDYSGAFQPTALHPADPLSVNELAWFQFPKMSEPITEPTNNFQPVPTMQPIEIKPIPDSTEPNPATVAATYLLLENFPSSPKEVFSKFMTLNTPVETTLKPSTNSFTYNFLVKMWVLSLCPYVTLLNSLLMTSLSHFH</sequence>
<evidence type="ECO:0000313" key="2">
    <source>
        <dbReference type="Proteomes" id="UP000182259"/>
    </source>
</evidence>
<evidence type="ECO:0000313" key="1">
    <source>
        <dbReference type="EMBL" id="SGZ57283.1"/>
    </source>
</evidence>
<protein>
    <submittedName>
        <fullName evidence="1">CIC11C00000001320</fullName>
    </submittedName>
</protein>
<gene>
    <name evidence="1" type="ORF">SAMEA4029009_CIC11G00000001320</name>
</gene>
<name>A0A1L0C1A8_9ASCO</name>
<accession>A0A1L0C1A8</accession>
<proteinExistence type="predicted"/>
<organism evidence="1 2">
    <name type="scientific">Sungouiella intermedia</name>
    <dbReference type="NCBI Taxonomy" id="45354"/>
    <lineage>
        <taxon>Eukaryota</taxon>
        <taxon>Fungi</taxon>
        <taxon>Dikarya</taxon>
        <taxon>Ascomycota</taxon>
        <taxon>Saccharomycotina</taxon>
        <taxon>Pichiomycetes</taxon>
        <taxon>Metschnikowiaceae</taxon>
        <taxon>Sungouiella</taxon>
    </lineage>
</organism>